<proteinExistence type="predicted"/>
<gene>
    <name evidence="2" type="ORF">NDU88_003166</name>
</gene>
<dbReference type="Proteomes" id="UP001066276">
    <property type="component" value="Chromosome 1_1"/>
</dbReference>
<evidence type="ECO:0000313" key="2">
    <source>
        <dbReference type="EMBL" id="KAJ1215558.1"/>
    </source>
</evidence>
<name>A0AAV7WSS9_PLEWA</name>
<feature type="compositionally biased region" description="Basic and acidic residues" evidence="1">
    <location>
        <begin position="43"/>
        <end position="74"/>
    </location>
</feature>
<reference evidence="2" key="1">
    <citation type="journal article" date="2022" name="bioRxiv">
        <title>Sequencing and chromosome-scale assembly of the giantPleurodeles waltlgenome.</title>
        <authorList>
            <person name="Brown T."/>
            <person name="Elewa A."/>
            <person name="Iarovenko S."/>
            <person name="Subramanian E."/>
            <person name="Araus A.J."/>
            <person name="Petzold A."/>
            <person name="Susuki M."/>
            <person name="Suzuki K.-i.T."/>
            <person name="Hayashi T."/>
            <person name="Toyoda A."/>
            <person name="Oliveira C."/>
            <person name="Osipova E."/>
            <person name="Leigh N.D."/>
            <person name="Simon A."/>
            <person name="Yun M.H."/>
        </authorList>
    </citation>
    <scope>NUCLEOTIDE SEQUENCE</scope>
    <source>
        <strain evidence="2">20211129_DDA</strain>
        <tissue evidence="2">Liver</tissue>
    </source>
</reference>
<comment type="caution">
    <text evidence="2">The sequence shown here is derived from an EMBL/GenBank/DDBJ whole genome shotgun (WGS) entry which is preliminary data.</text>
</comment>
<protein>
    <submittedName>
        <fullName evidence="2">Uncharacterized protein</fullName>
    </submittedName>
</protein>
<evidence type="ECO:0000256" key="1">
    <source>
        <dbReference type="SAM" id="MobiDB-lite"/>
    </source>
</evidence>
<dbReference type="AlphaFoldDB" id="A0AAV7WSS9"/>
<sequence>MSKGPAQREGPEDCFQDCFQELVPGSAREEELALHTVVSSWRQEVKPTEGLVEKPEDKQMPRAPLEKMEKEERAGSQGLRWE</sequence>
<dbReference type="EMBL" id="JANPWB010000001">
    <property type="protein sequence ID" value="KAJ1215558.1"/>
    <property type="molecule type" value="Genomic_DNA"/>
</dbReference>
<evidence type="ECO:0000313" key="3">
    <source>
        <dbReference type="Proteomes" id="UP001066276"/>
    </source>
</evidence>
<feature type="region of interest" description="Disordered" evidence="1">
    <location>
        <begin position="43"/>
        <end position="82"/>
    </location>
</feature>
<accession>A0AAV7WSS9</accession>
<keyword evidence="3" id="KW-1185">Reference proteome</keyword>
<organism evidence="2 3">
    <name type="scientific">Pleurodeles waltl</name>
    <name type="common">Iberian ribbed newt</name>
    <dbReference type="NCBI Taxonomy" id="8319"/>
    <lineage>
        <taxon>Eukaryota</taxon>
        <taxon>Metazoa</taxon>
        <taxon>Chordata</taxon>
        <taxon>Craniata</taxon>
        <taxon>Vertebrata</taxon>
        <taxon>Euteleostomi</taxon>
        <taxon>Amphibia</taxon>
        <taxon>Batrachia</taxon>
        <taxon>Caudata</taxon>
        <taxon>Salamandroidea</taxon>
        <taxon>Salamandridae</taxon>
        <taxon>Pleurodelinae</taxon>
        <taxon>Pleurodeles</taxon>
    </lineage>
</organism>